<evidence type="ECO:0000313" key="1">
    <source>
        <dbReference type="EMBL" id="JAA99399.1"/>
    </source>
</evidence>
<dbReference type="EMBL" id="GAMD01002191">
    <property type="protein sequence ID" value="JAA99399.1"/>
    <property type="molecule type" value="mRNA"/>
</dbReference>
<organism evidence="1">
    <name type="scientific">Anopheles aquasalis</name>
    <name type="common">Malaria mosquito</name>
    <dbReference type="NCBI Taxonomy" id="42839"/>
    <lineage>
        <taxon>Eukaryota</taxon>
        <taxon>Metazoa</taxon>
        <taxon>Ecdysozoa</taxon>
        <taxon>Arthropoda</taxon>
        <taxon>Hexapoda</taxon>
        <taxon>Insecta</taxon>
        <taxon>Pterygota</taxon>
        <taxon>Neoptera</taxon>
        <taxon>Endopterygota</taxon>
        <taxon>Diptera</taxon>
        <taxon>Nematocera</taxon>
        <taxon>Culicoidea</taxon>
        <taxon>Culicidae</taxon>
        <taxon>Anophelinae</taxon>
        <taxon>Anopheles</taxon>
    </lineage>
</organism>
<reference evidence="1" key="1">
    <citation type="submission" date="2013-07" db="EMBL/GenBank/DDBJ databases">
        <title>Transcriptome sequencing and developmental regulation of gene expression in Anopheles aquasalis.</title>
        <authorList>
            <consortium name="Brazilian Malaria Network (MCT/CNPq/MS/SCTIE/DECIT/PRONEX 555648/2009-5) and Research Network on Bioactive Molecules from Arthropod Vectors (NAP-MOBIARVE"/>
            <consortium name="University of Sao Paulo)"/>
            <person name="Marinotti O."/>
            <person name="Ribeiro J.M.C."/>
            <person name="Costa-da-Silva A.L."/>
            <person name="Silva M.C.P."/>
            <person name="Lopes A.R."/>
            <person name="Barros M.S."/>
            <person name="Sa-Nunes A."/>
            <person name="Konjin B.B."/>
            <person name="Carvalho E."/>
            <person name="Suesdek L."/>
            <person name="Silva-Neto M.A.C."/>
            <person name="Capurro M.L."/>
        </authorList>
    </citation>
    <scope>NUCLEOTIDE SEQUENCE</scope>
    <source>
        <tissue evidence="1">Whole body</tissue>
    </source>
</reference>
<proteinExistence type="evidence at transcript level"/>
<sequence length="68" mass="7692">MCSYFCQVFKFSVSSSATCYHETTPLGSSAVHWYVVILTFLRYAKKNFVLCLRFVCLAVDLAGVAELR</sequence>
<dbReference type="AlphaFoldDB" id="T1DHS4"/>
<protein>
    <submittedName>
        <fullName evidence="1">Uncharacterized protein</fullName>
    </submittedName>
</protein>
<accession>T1DHS4</accession>
<name>T1DHS4_ANOAQ</name>